<evidence type="ECO:0000259" key="1">
    <source>
        <dbReference type="PROSITE" id="PS50151"/>
    </source>
</evidence>
<dbReference type="STRING" id="1642646.ING2E5A_1594"/>
<dbReference type="SUPFAM" id="SSF103256">
    <property type="entry name" value="Hypothetical protein TM0160"/>
    <property type="match status" value="1"/>
</dbReference>
<evidence type="ECO:0000313" key="3">
    <source>
        <dbReference type="EMBL" id="SCM57968.1"/>
    </source>
</evidence>
<dbReference type="Gene3D" id="3.10.690.10">
    <property type="entry name" value="Bifunctional nuclease domain"/>
    <property type="match status" value="1"/>
</dbReference>
<dbReference type="EMBL" id="LT608328">
    <property type="protein sequence ID" value="SCM57968.1"/>
    <property type="molecule type" value="Genomic_DNA"/>
</dbReference>
<dbReference type="RefSeq" id="WP_071136898.1">
    <property type="nucleotide sequence ID" value="NZ_DUQN01000086.1"/>
</dbReference>
<dbReference type="PROSITE" id="PS51658">
    <property type="entry name" value="BFN"/>
    <property type="match status" value="1"/>
</dbReference>
<feature type="domain" description="BFN" evidence="2">
    <location>
        <begin position="4"/>
        <end position="136"/>
    </location>
</feature>
<dbReference type="PANTHER" id="PTHR15160:SF1">
    <property type="entry name" value="VON HIPPEL-LINDAU DISEASE TUMOR SUPPRESSOR"/>
    <property type="match status" value="1"/>
</dbReference>
<dbReference type="PROSITE" id="PS50151">
    <property type="entry name" value="UVR"/>
    <property type="match status" value="1"/>
</dbReference>
<accession>A0A1G4G798</accession>
<dbReference type="GO" id="GO:0004518">
    <property type="term" value="F:nuclease activity"/>
    <property type="evidence" value="ECO:0007669"/>
    <property type="project" value="InterPro"/>
</dbReference>
<feature type="domain" description="UVR" evidence="1">
    <location>
        <begin position="162"/>
        <end position="197"/>
    </location>
</feature>
<gene>
    <name evidence="3" type="ORF">ING2E5A_1594</name>
</gene>
<proteinExistence type="predicted"/>
<dbReference type="InterPro" id="IPR001943">
    <property type="entry name" value="UVR_dom"/>
</dbReference>
<evidence type="ECO:0000259" key="2">
    <source>
        <dbReference type="PROSITE" id="PS51658"/>
    </source>
</evidence>
<dbReference type="Pfam" id="PF02151">
    <property type="entry name" value="UVR"/>
    <property type="match status" value="1"/>
</dbReference>
<dbReference type="PANTHER" id="PTHR15160">
    <property type="entry name" value="VON HIPPEL-LINDAU PROTEIN"/>
    <property type="match status" value="1"/>
</dbReference>
<sequence>MTKKVKLSILGISFSQVQAGAYALIFAEENGVRRLPIVIGTPEAQSIAIVMENMTPPRPLAHDLVYNIFNSLGIELLEVFIYKFEEGAFFAELLLRQDGREYRIDSRTSDAVAIALRTHSPIYTTETIMQNMAIVFDEQEVLSSDLQNREMEVEEIGEKIEEVKIDTLKKRLEEAVKAEDYELATKLRDEINRRQGRENG</sequence>
<dbReference type="InterPro" id="IPR036104">
    <property type="entry name" value="BFN_sf"/>
</dbReference>
<keyword evidence="4" id="KW-1185">Reference proteome</keyword>
<dbReference type="AlphaFoldDB" id="A0A1G4G798"/>
<organism evidence="3 4">
    <name type="scientific">Petrimonas mucosa</name>
    <dbReference type="NCBI Taxonomy" id="1642646"/>
    <lineage>
        <taxon>Bacteria</taxon>
        <taxon>Pseudomonadati</taxon>
        <taxon>Bacteroidota</taxon>
        <taxon>Bacteroidia</taxon>
        <taxon>Bacteroidales</taxon>
        <taxon>Dysgonomonadaceae</taxon>
        <taxon>Petrimonas</taxon>
    </lineage>
</organism>
<protein>
    <recommendedName>
        <fullName evidence="5">BFN domain-containing protein</fullName>
    </recommendedName>
</protein>
<dbReference type="InterPro" id="IPR003729">
    <property type="entry name" value="Bi_nuclease_dom"/>
</dbReference>
<dbReference type="Pfam" id="PF02577">
    <property type="entry name" value="BFN_dom"/>
    <property type="match status" value="1"/>
</dbReference>
<dbReference type="Proteomes" id="UP000178485">
    <property type="component" value="Chromosome i"/>
</dbReference>
<dbReference type="Gene3D" id="4.10.860.10">
    <property type="entry name" value="UVR domain"/>
    <property type="match status" value="1"/>
</dbReference>
<dbReference type="KEGG" id="pmuc:ING2E5A_1594"/>
<evidence type="ECO:0000313" key="4">
    <source>
        <dbReference type="Proteomes" id="UP000178485"/>
    </source>
</evidence>
<reference evidence="3 4" key="1">
    <citation type="submission" date="2016-08" db="EMBL/GenBank/DDBJ databases">
        <authorList>
            <person name="Seilhamer J.J."/>
        </authorList>
    </citation>
    <scope>NUCLEOTIDE SEQUENCE [LARGE SCALE GENOMIC DNA]</scope>
    <source>
        <strain evidence="3">ING2-E5A</strain>
    </source>
</reference>
<evidence type="ECO:0008006" key="5">
    <source>
        <dbReference type="Google" id="ProtNLM"/>
    </source>
</evidence>
<name>A0A1G4G798_9BACT</name>